<sequence>MTGSEWEGRGLDPTSGSRPDPDDGAAWSLDLLADLHAGALDDETAARLRPRAESDSDATALFAALDATQAELRDLPPVPPMPAAFADRLDAALAREAAAMFGPTRAVPATVTELPSAPPERGAAQTEAPQGQPAPIVDLDAVRRRRRRNAGWGAGLLVAAAAVVSVVAINLPSNTSPGTPMADETQGEAPPGSAQPPLALGGQDDLNALGTGDIAGLLEVEEYGSLGDEDALLSCLAAGGIPDANVLGSREAELGGQAGLMVILGEGFNQFRVVVVSEDCAQGDSEFLGDTTIGG</sequence>
<organism evidence="3 4">
    <name type="scientific">Actinoalloteichus fjordicus</name>
    <dbReference type="NCBI Taxonomy" id="1612552"/>
    <lineage>
        <taxon>Bacteria</taxon>
        <taxon>Bacillati</taxon>
        <taxon>Actinomycetota</taxon>
        <taxon>Actinomycetes</taxon>
        <taxon>Pseudonocardiales</taxon>
        <taxon>Pseudonocardiaceae</taxon>
        <taxon>Actinoalloteichus</taxon>
    </lineage>
</organism>
<dbReference type="RefSeq" id="WP_083683863.1">
    <property type="nucleotide sequence ID" value="NZ_CP016076.1"/>
</dbReference>
<dbReference type="AlphaFoldDB" id="A0AAC9LKT8"/>
<evidence type="ECO:0000313" key="4">
    <source>
        <dbReference type="Proteomes" id="UP000185511"/>
    </source>
</evidence>
<proteinExistence type="predicted"/>
<dbReference type="KEGG" id="acad:UA74_30245"/>
<feature type="compositionally biased region" description="Basic and acidic residues" evidence="1">
    <location>
        <begin position="1"/>
        <end position="10"/>
    </location>
</feature>
<feature type="region of interest" description="Disordered" evidence="1">
    <location>
        <begin position="174"/>
        <end position="201"/>
    </location>
</feature>
<dbReference type="EMBL" id="CP016076">
    <property type="protein sequence ID" value="APU18040.1"/>
    <property type="molecule type" value="Genomic_DNA"/>
</dbReference>
<dbReference type="Proteomes" id="UP000185511">
    <property type="component" value="Chromosome"/>
</dbReference>
<keyword evidence="2" id="KW-1133">Transmembrane helix</keyword>
<keyword evidence="2" id="KW-0812">Transmembrane</keyword>
<gene>
    <name evidence="3" type="ORF">UA74_30245</name>
</gene>
<feature type="region of interest" description="Disordered" evidence="1">
    <location>
        <begin position="113"/>
        <end position="141"/>
    </location>
</feature>
<protein>
    <submittedName>
        <fullName evidence="3">Uncharacterized protein</fullName>
    </submittedName>
</protein>
<feature type="region of interest" description="Disordered" evidence="1">
    <location>
        <begin position="1"/>
        <end position="25"/>
    </location>
</feature>
<keyword evidence="4" id="KW-1185">Reference proteome</keyword>
<keyword evidence="2" id="KW-0472">Membrane</keyword>
<evidence type="ECO:0000313" key="3">
    <source>
        <dbReference type="EMBL" id="APU18040.1"/>
    </source>
</evidence>
<accession>A0AAC9LKT8</accession>
<evidence type="ECO:0000256" key="1">
    <source>
        <dbReference type="SAM" id="MobiDB-lite"/>
    </source>
</evidence>
<name>A0AAC9LKT8_9PSEU</name>
<feature type="transmembrane region" description="Helical" evidence="2">
    <location>
        <begin position="150"/>
        <end position="171"/>
    </location>
</feature>
<reference evidence="4" key="1">
    <citation type="submission" date="2016-06" db="EMBL/GenBank/DDBJ databases">
        <title>Complete genome sequence of Actinoalloteichus fjordicus DSM 46855 (=ADI127-17), type strain of the new species Actinoalloteichus fjordicus.</title>
        <authorList>
            <person name="Ruckert C."/>
            <person name="Nouioui I."/>
            <person name="Willmese J."/>
            <person name="van Wezel G."/>
            <person name="Klenk H.-P."/>
            <person name="Kalinowski J."/>
            <person name="Zotchev S.B."/>
        </authorList>
    </citation>
    <scope>NUCLEOTIDE SEQUENCE [LARGE SCALE GENOMIC DNA]</scope>
    <source>
        <strain evidence="4">ADI127-7</strain>
    </source>
</reference>
<evidence type="ECO:0000256" key="2">
    <source>
        <dbReference type="SAM" id="Phobius"/>
    </source>
</evidence>